<dbReference type="InterPro" id="IPR041679">
    <property type="entry name" value="DNA2/NAM7-like_C"/>
</dbReference>
<dbReference type="CDD" id="cd18808">
    <property type="entry name" value="SF1_C_Upf1"/>
    <property type="match status" value="1"/>
</dbReference>
<dbReference type="VEuPathDB" id="FungiDB:BO83DRAFT_368249"/>
<dbReference type="RefSeq" id="XP_025384337.1">
    <property type="nucleotide sequence ID" value="XM_025529814.1"/>
</dbReference>
<dbReference type="Pfam" id="PF13087">
    <property type="entry name" value="AAA_12"/>
    <property type="match status" value="1"/>
</dbReference>
<dbReference type="InterPro" id="IPR047187">
    <property type="entry name" value="SF1_C_Upf1"/>
</dbReference>
<feature type="domain" description="DNA2/NAM7 helicase helicase" evidence="4">
    <location>
        <begin position="11"/>
        <end position="238"/>
    </location>
</feature>
<feature type="chain" id="PRO_5016452505" description="DNA2/NAM7 helicase-like C-terminal domain-containing protein" evidence="3">
    <location>
        <begin position="21"/>
        <end position="560"/>
    </location>
</feature>
<gene>
    <name evidence="6" type="ORF">BO83DRAFT_368249</name>
</gene>
<dbReference type="InterPro" id="IPR045055">
    <property type="entry name" value="DNA2/NAM7-like"/>
</dbReference>
<reference evidence="6" key="1">
    <citation type="submission" date="2016-12" db="EMBL/GenBank/DDBJ databases">
        <title>The genomes of Aspergillus section Nigri reveals drivers in fungal speciation.</title>
        <authorList>
            <consortium name="DOE Joint Genome Institute"/>
            <person name="Vesth T.C."/>
            <person name="Nybo J."/>
            <person name="Theobald S."/>
            <person name="Brandl J."/>
            <person name="Frisvad J.C."/>
            <person name="Nielsen K.F."/>
            <person name="Lyhne E.K."/>
            <person name="Kogle M.E."/>
            <person name="Kuo A."/>
            <person name="Riley R."/>
            <person name="Clum A."/>
            <person name="Nolan M."/>
            <person name="Lipzen A."/>
            <person name="Salamov A."/>
            <person name="Henrissat B."/>
            <person name="Wiebenga A."/>
            <person name="De vries R.P."/>
            <person name="Grigoriev I.V."/>
            <person name="Mortensen U.H."/>
            <person name="Andersen M.R."/>
            <person name="Baker S.E."/>
        </authorList>
    </citation>
    <scope>NUCLEOTIDE SEQUENCE</scope>
    <source>
        <strain evidence="6">CBS 122712</strain>
    </source>
</reference>
<evidence type="ECO:0000256" key="1">
    <source>
        <dbReference type="ARBA" id="ARBA00022806"/>
    </source>
</evidence>
<keyword evidence="1" id="KW-0067">ATP-binding</keyword>
<dbReference type="AlphaFoldDB" id="A0A317UU31"/>
<evidence type="ECO:0000259" key="5">
    <source>
        <dbReference type="Pfam" id="PF13087"/>
    </source>
</evidence>
<comment type="caution">
    <text evidence="6">The sequence shown here is derived from an EMBL/GenBank/DDBJ whole genome shotgun (WGS) entry which is preliminary data.</text>
</comment>
<keyword evidence="3" id="KW-0732">Signal</keyword>
<name>A0A317UU31_ASPEC</name>
<proteinExistence type="predicted"/>
<dbReference type="GO" id="GO:0004386">
    <property type="term" value="F:helicase activity"/>
    <property type="evidence" value="ECO:0007669"/>
    <property type="project" value="InterPro"/>
</dbReference>
<organism evidence="6 7">
    <name type="scientific">Aspergillus eucalypticola (strain CBS 122712 / IBT 29274)</name>
    <dbReference type="NCBI Taxonomy" id="1448314"/>
    <lineage>
        <taxon>Eukaryota</taxon>
        <taxon>Fungi</taxon>
        <taxon>Dikarya</taxon>
        <taxon>Ascomycota</taxon>
        <taxon>Pezizomycotina</taxon>
        <taxon>Eurotiomycetes</taxon>
        <taxon>Eurotiomycetidae</taxon>
        <taxon>Eurotiales</taxon>
        <taxon>Aspergillaceae</taxon>
        <taxon>Aspergillus</taxon>
        <taxon>Aspergillus subgen. Circumdati</taxon>
    </lineage>
</organism>
<dbReference type="Pfam" id="PF13086">
    <property type="entry name" value="AAA_11"/>
    <property type="match status" value="1"/>
</dbReference>
<dbReference type="Proteomes" id="UP000246171">
    <property type="component" value="Unassembled WGS sequence"/>
</dbReference>
<dbReference type="EMBL" id="MSFU01000028">
    <property type="protein sequence ID" value="PWY65105.1"/>
    <property type="molecule type" value="Genomic_DNA"/>
</dbReference>
<evidence type="ECO:0000259" key="4">
    <source>
        <dbReference type="Pfam" id="PF13086"/>
    </source>
</evidence>
<keyword evidence="1" id="KW-0547">Nucleotide-binding</keyword>
<feature type="domain" description="DNA2/NAM7 helicase-like C-terminal" evidence="5">
    <location>
        <begin position="254"/>
        <end position="465"/>
    </location>
</feature>
<dbReference type="SUPFAM" id="SSF52540">
    <property type="entry name" value="P-loop containing nucleoside triphosphate hydrolases"/>
    <property type="match status" value="1"/>
</dbReference>
<dbReference type="OrthoDB" id="4526869at2759"/>
<evidence type="ECO:0000313" key="7">
    <source>
        <dbReference type="Proteomes" id="UP000246171"/>
    </source>
</evidence>
<feature type="signal peptide" evidence="3">
    <location>
        <begin position="1"/>
        <end position="20"/>
    </location>
</feature>
<dbReference type="GeneID" id="37051776"/>
<keyword evidence="1" id="KW-0378">Hydrolase</keyword>
<protein>
    <recommendedName>
        <fullName evidence="8">DNA2/NAM7 helicase-like C-terminal domain-containing protein</fullName>
    </recommendedName>
</protein>
<keyword evidence="1" id="KW-0347">Helicase</keyword>
<keyword evidence="7" id="KW-1185">Reference proteome</keyword>
<evidence type="ECO:0008006" key="8">
    <source>
        <dbReference type="Google" id="ProtNLM"/>
    </source>
</evidence>
<evidence type="ECO:0000256" key="3">
    <source>
        <dbReference type="SAM" id="SignalP"/>
    </source>
</evidence>
<evidence type="ECO:0000313" key="6">
    <source>
        <dbReference type="EMBL" id="PWY65105.1"/>
    </source>
</evidence>
<dbReference type="InterPro" id="IPR041677">
    <property type="entry name" value="DNA2/NAM7_AAA_11"/>
</dbReference>
<dbReference type="Gene3D" id="3.40.50.300">
    <property type="entry name" value="P-loop containing nucleotide triphosphate hydrolases"/>
    <property type="match status" value="2"/>
</dbReference>
<dbReference type="PANTHER" id="PTHR10887">
    <property type="entry name" value="DNA2/NAM7 HELICASE FAMILY"/>
    <property type="match status" value="1"/>
</dbReference>
<evidence type="ECO:0000256" key="2">
    <source>
        <dbReference type="SAM" id="MobiDB-lite"/>
    </source>
</evidence>
<dbReference type="PANTHER" id="PTHR10887:SF495">
    <property type="entry name" value="HELICASE SENATAXIN ISOFORM X1-RELATED"/>
    <property type="match status" value="1"/>
</dbReference>
<dbReference type="InterPro" id="IPR027417">
    <property type="entry name" value="P-loop_NTPase"/>
</dbReference>
<feature type="region of interest" description="Disordered" evidence="2">
    <location>
        <begin position="43"/>
        <end position="72"/>
    </location>
</feature>
<accession>A0A317UU31</accession>
<sequence length="560" mass="61752">MAIFLHDCGLNVLLVGASNAAVDALTDQLTALRSEPYVRVRRGEIENRSRTSACPQDSDAGAGKSNPENHNDAEKQNALIGLSQFLKELQSQKGVANKWDTVIPDGITALAKYDIQNAYEVVNNYLSKPKDRRPGPSSPEEDEKWLAKETAFKKCWDAIGELVVQDADIVACTHNLAGTPLVRRNLGANGKKIVIIADEDGQALEPDVLIPLVSLDRANLVIGTIRGGDRQQLPPLSITASEVPGYNEFGYQMGRSLFDRLRRSQFPFKLISEQHRMHPRLSRFPSEFTYSGKMTNDSTVHSISLGTEFSGALLDWIQSKQPNAKFAMGLELIGINVPNGQTMVNERTRSRSNLGNVTVVMELVRFLVTRGVLEGRTSTIITTYADQKKAYVRHMTKLSESLDVAWKDLVQINTVDSMQGHEADLVILDWVVDSGTKSDLGFASDNRRANVALTRARACLIVVANGNILDNDRLSERKPVGIHPEILVHFRSLVQNDLVVDVRASLDDAYSFSDTPAPTDDADIMASATDSQKKLHPVQEEWYTSGVDASAETSTDHVSW</sequence>